<organism evidence="1 2">
    <name type="scientific">Smittium culicis</name>
    <dbReference type="NCBI Taxonomy" id="133412"/>
    <lineage>
        <taxon>Eukaryota</taxon>
        <taxon>Fungi</taxon>
        <taxon>Fungi incertae sedis</taxon>
        <taxon>Zoopagomycota</taxon>
        <taxon>Kickxellomycotina</taxon>
        <taxon>Harpellomycetes</taxon>
        <taxon>Harpellales</taxon>
        <taxon>Legeriomycetaceae</taxon>
        <taxon>Smittium</taxon>
    </lineage>
</organism>
<protein>
    <submittedName>
        <fullName evidence="1">Putative transferase CAF17, mitochondrial</fullName>
    </submittedName>
</protein>
<evidence type="ECO:0000313" key="2">
    <source>
        <dbReference type="Proteomes" id="UP000187429"/>
    </source>
</evidence>
<dbReference type="Proteomes" id="UP000187429">
    <property type="component" value="Unassembled WGS sequence"/>
</dbReference>
<dbReference type="PANTHER" id="PTHR22602:SF0">
    <property type="entry name" value="TRANSFERASE CAF17, MITOCHONDRIAL-RELATED"/>
    <property type="match status" value="1"/>
</dbReference>
<dbReference type="GO" id="GO:0016226">
    <property type="term" value="P:iron-sulfur cluster assembly"/>
    <property type="evidence" value="ECO:0007669"/>
    <property type="project" value="TreeGrafter"/>
</dbReference>
<gene>
    <name evidence="1" type="ORF">AYI69_g7540</name>
</gene>
<dbReference type="GO" id="GO:0005759">
    <property type="term" value="C:mitochondrial matrix"/>
    <property type="evidence" value="ECO:0007669"/>
    <property type="project" value="TreeGrafter"/>
</dbReference>
<keyword evidence="1" id="KW-0808">Transferase</keyword>
<accession>A0A1R1XRK9</accession>
<dbReference type="EMBL" id="LSSM01003666">
    <property type="protein sequence ID" value="OMJ17169.1"/>
    <property type="molecule type" value="Genomic_DNA"/>
</dbReference>
<keyword evidence="2" id="KW-1185">Reference proteome</keyword>
<name>A0A1R1XRK9_9FUNG</name>
<dbReference type="Gene3D" id="3.30.1360.120">
    <property type="entry name" value="Probable tRNA modification gtpase trme, domain 1"/>
    <property type="match status" value="1"/>
</dbReference>
<dbReference type="PANTHER" id="PTHR22602">
    <property type="entry name" value="TRANSFERASE CAF17, MITOCHONDRIAL-RELATED"/>
    <property type="match status" value="1"/>
</dbReference>
<sequence>MILNATTSPALRAYLSINRLRAKSIRTLLISCSEENSQSKTIHFLKRNSIVHTSASPYSTSSGLSRGKETSSFNSTPFEDVLIKENLSSKFVNRYAKLDKRGLIQVSGEDAELLLQGLTTNQMSLISCGGSGIQTAFLLSNGRVLADAFVYPVNKPSSFSHTHYLIEIDDRIKDQVLRLLTMHKLRSKVLIKDVSNDYTIYSIWGNSIYTKILGKPDTTMSQNLPKGTLVYKFNEIMGADIWLKDNRCPSMGLRVILNSSQKRKYYPIFKSFHSHWIYQTVLYT</sequence>
<comment type="caution">
    <text evidence="1">The sequence shown here is derived from an EMBL/GenBank/DDBJ whole genome shotgun (WGS) entry which is preliminary data.</text>
</comment>
<dbReference type="AlphaFoldDB" id="A0A1R1XRK9"/>
<dbReference type="InterPro" id="IPR027266">
    <property type="entry name" value="TrmE/GcvT-like"/>
</dbReference>
<dbReference type="GO" id="GO:0016740">
    <property type="term" value="F:transferase activity"/>
    <property type="evidence" value="ECO:0007669"/>
    <property type="project" value="UniProtKB-KW"/>
</dbReference>
<dbReference type="InterPro" id="IPR045179">
    <property type="entry name" value="YgfZ/GcvT"/>
</dbReference>
<dbReference type="SUPFAM" id="SSF103025">
    <property type="entry name" value="Folate-binding domain"/>
    <property type="match status" value="1"/>
</dbReference>
<dbReference type="OrthoDB" id="191995at2759"/>
<reference evidence="2" key="1">
    <citation type="submission" date="2017-01" db="EMBL/GenBank/DDBJ databases">
        <authorList>
            <person name="Wang Y."/>
            <person name="White M."/>
            <person name="Kvist S."/>
            <person name="Moncalvo J.-M."/>
        </authorList>
    </citation>
    <scope>NUCLEOTIDE SEQUENCE [LARGE SCALE GENOMIC DNA]</scope>
    <source>
        <strain evidence="2">ID-206-W2</strain>
    </source>
</reference>
<proteinExistence type="predicted"/>
<evidence type="ECO:0000313" key="1">
    <source>
        <dbReference type="EMBL" id="OMJ17169.1"/>
    </source>
</evidence>